<name>A0A1I3YEZ5_9HYPH</name>
<keyword evidence="1" id="KW-0472">Membrane</keyword>
<dbReference type="CDD" id="cd01949">
    <property type="entry name" value="GGDEF"/>
    <property type="match status" value="1"/>
</dbReference>
<dbReference type="PROSITE" id="PS50883">
    <property type="entry name" value="EAL"/>
    <property type="match status" value="1"/>
</dbReference>
<dbReference type="InterPro" id="IPR001633">
    <property type="entry name" value="EAL_dom"/>
</dbReference>
<dbReference type="SUPFAM" id="SSF141868">
    <property type="entry name" value="EAL domain-like"/>
    <property type="match status" value="1"/>
</dbReference>
<feature type="transmembrane region" description="Helical" evidence="1">
    <location>
        <begin position="176"/>
        <end position="198"/>
    </location>
</feature>
<protein>
    <submittedName>
        <fullName evidence="4">Diguanylate cyclase (GGDEF) domain-containing protein</fullName>
    </submittedName>
</protein>
<sequence length="656" mass="71766">MSSFERVRAQVHRFLGEEMFARSSGPVAVRQLVELRTQVISLYALLSVNACALAFTHFGLAPAWLTLVCPAVFVSICAARALQWWRMRPATFSEAQAERHLRLTTALALVFAVSFVGWAIALGVHGGPYEQGHVAIFIAITVIGCIFCLTHLPLAAFGVTVIVTVAFLIHCLTSRNGVFIAIALNTTFVTVVMVRILANNFRAFITLMRAQFEAQRLAEENARLALSDSLTGLPNRRAFFSELEVLTEGEPPFALAIFDLDRFKPINDTYGHKAGDRVLQETGRRLAGFAGSGVSVARLGGDEFGALIRPSSEGDDGAAVCARICEALRAPIRLGETWVTAGCSAGLALYPAAGRDAAALFDRADYALYHSKLNQRGHTTMFSQEHENAIRTERAIEAALHSPDLVREIEVQVQPILDLRTNRVVMVEGLARWTHPTLGRIAPDRFIAAAERCGAIHRLTTTLLRKALADAARLPPGIGLSFNLSSHDLASPETVISIMEIVRASGFDPRRLTLELTETALMRDFERACDAITLLRALGIQIALDDFGTGYSSLSYVHRLPLDKVKIDRSFMADLHAPRGERIVATILDFCRNLDLPCIVEGVETEGQLAILRRLGCRSVQGYLIGRPMRMTALLQRLDEIEAGAVEAPPAPRLIA</sequence>
<dbReference type="Proteomes" id="UP000198804">
    <property type="component" value="Unassembled WGS sequence"/>
</dbReference>
<dbReference type="SMART" id="SM00052">
    <property type="entry name" value="EAL"/>
    <property type="match status" value="1"/>
</dbReference>
<evidence type="ECO:0000259" key="2">
    <source>
        <dbReference type="PROSITE" id="PS50883"/>
    </source>
</evidence>
<dbReference type="PANTHER" id="PTHR44757:SF2">
    <property type="entry name" value="BIOFILM ARCHITECTURE MAINTENANCE PROTEIN MBAA"/>
    <property type="match status" value="1"/>
</dbReference>
<dbReference type="InterPro" id="IPR000160">
    <property type="entry name" value="GGDEF_dom"/>
</dbReference>
<evidence type="ECO:0000313" key="5">
    <source>
        <dbReference type="Proteomes" id="UP000198804"/>
    </source>
</evidence>
<dbReference type="NCBIfam" id="TIGR00254">
    <property type="entry name" value="GGDEF"/>
    <property type="match status" value="1"/>
</dbReference>
<reference evidence="5" key="1">
    <citation type="submission" date="2016-10" db="EMBL/GenBank/DDBJ databases">
        <authorList>
            <person name="Varghese N."/>
            <person name="Submissions S."/>
        </authorList>
    </citation>
    <scope>NUCLEOTIDE SEQUENCE [LARGE SCALE GENOMIC DNA]</scope>
    <source>
        <strain evidence="5">CGMCC 1.6474</strain>
    </source>
</reference>
<dbReference type="Gene3D" id="3.20.20.450">
    <property type="entry name" value="EAL domain"/>
    <property type="match status" value="1"/>
</dbReference>
<dbReference type="InterPro" id="IPR052155">
    <property type="entry name" value="Biofilm_reg_signaling"/>
</dbReference>
<dbReference type="SUPFAM" id="SSF55073">
    <property type="entry name" value="Nucleotide cyclase"/>
    <property type="match status" value="1"/>
</dbReference>
<dbReference type="Pfam" id="PF00563">
    <property type="entry name" value="EAL"/>
    <property type="match status" value="1"/>
</dbReference>
<dbReference type="STRING" id="414703.SAMN04488125_101172"/>
<feature type="transmembrane region" description="Helical" evidence="1">
    <location>
        <begin position="103"/>
        <end position="124"/>
    </location>
</feature>
<dbReference type="Pfam" id="PF00990">
    <property type="entry name" value="GGDEF"/>
    <property type="match status" value="1"/>
</dbReference>
<evidence type="ECO:0000256" key="1">
    <source>
        <dbReference type="SAM" id="Phobius"/>
    </source>
</evidence>
<dbReference type="SMART" id="SM00267">
    <property type="entry name" value="GGDEF"/>
    <property type="match status" value="1"/>
</dbReference>
<feature type="transmembrane region" description="Helical" evidence="1">
    <location>
        <begin position="136"/>
        <end position="169"/>
    </location>
</feature>
<keyword evidence="1" id="KW-0812">Transmembrane</keyword>
<dbReference type="EMBL" id="FOSV01000001">
    <property type="protein sequence ID" value="SFK30340.1"/>
    <property type="molecule type" value="Genomic_DNA"/>
</dbReference>
<dbReference type="InterPro" id="IPR029787">
    <property type="entry name" value="Nucleotide_cyclase"/>
</dbReference>
<dbReference type="PANTHER" id="PTHR44757">
    <property type="entry name" value="DIGUANYLATE CYCLASE DGCP"/>
    <property type="match status" value="1"/>
</dbReference>
<dbReference type="InterPro" id="IPR035919">
    <property type="entry name" value="EAL_sf"/>
</dbReference>
<proteinExistence type="predicted"/>
<accession>A0A1I3YEZ5</accession>
<dbReference type="AlphaFoldDB" id="A0A1I3YEZ5"/>
<keyword evidence="1" id="KW-1133">Transmembrane helix</keyword>
<feature type="transmembrane region" description="Helical" evidence="1">
    <location>
        <begin position="40"/>
        <end position="58"/>
    </location>
</feature>
<dbReference type="CDD" id="cd01948">
    <property type="entry name" value="EAL"/>
    <property type="match status" value="1"/>
</dbReference>
<dbReference type="InterPro" id="IPR043128">
    <property type="entry name" value="Rev_trsase/Diguanyl_cyclase"/>
</dbReference>
<feature type="domain" description="EAL" evidence="2">
    <location>
        <begin position="389"/>
        <end position="642"/>
    </location>
</feature>
<evidence type="ECO:0000259" key="3">
    <source>
        <dbReference type="PROSITE" id="PS50887"/>
    </source>
</evidence>
<evidence type="ECO:0000313" key="4">
    <source>
        <dbReference type="EMBL" id="SFK30340.1"/>
    </source>
</evidence>
<gene>
    <name evidence="4" type="ORF">SAMN04488125_101172</name>
</gene>
<organism evidence="4 5">
    <name type="scientific">Methylorubrum salsuginis</name>
    <dbReference type="NCBI Taxonomy" id="414703"/>
    <lineage>
        <taxon>Bacteria</taxon>
        <taxon>Pseudomonadati</taxon>
        <taxon>Pseudomonadota</taxon>
        <taxon>Alphaproteobacteria</taxon>
        <taxon>Hyphomicrobiales</taxon>
        <taxon>Methylobacteriaceae</taxon>
        <taxon>Methylorubrum</taxon>
    </lineage>
</organism>
<keyword evidence="5" id="KW-1185">Reference proteome</keyword>
<dbReference type="PROSITE" id="PS50887">
    <property type="entry name" value="GGDEF"/>
    <property type="match status" value="1"/>
</dbReference>
<feature type="domain" description="GGDEF" evidence="3">
    <location>
        <begin position="251"/>
        <end position="384"/>
    </location>
</feature>
<dbReference type="Gene3D" id="3.30.70.270">
    <property type="match status" value="1"/>
</dbReference>
<feature type="transmembrane region" description="Helical" evidence="1">
    <location>
        <begin position="64"/>
        <end position="82"/>
    </location>
</feature>